<dbReference type="AlphaFoldDB" id="A0AAU8BU62"/>
<dbReference type="EMBL" id="CP115922">
    <property type="protein sequence ID" value="XCD19093.1"/>
    <property type="molecule type" value="Genomic_DNA"/>
</dbReference>
<proteinExistence type="predicted"/>
<keyword evidence="2" id="KW-0614">Plasmid</keyword>
<gene>
    <name evidence="2" type="ORF">PG915_24465</name>
</gene>
<feature type="signal peptide" evidence="1">
    <location>
        <begin position="1"/>
        <end position="16"/>
    </location>
</feature>
<accession>A0AAU8BU62</accession>
<keyword evidence="1" id="KW-0732">Signal</keyword>
<organism evidence="2">
    <name type="scientific">Vibrio chaetopteri</name>
    <dbReference type="NCBI Taxonomy" id="3016528"/>
    <lineage>
        <taxon>Bacteria</taxon>
        <taxon>Pseudomonadati</taxon>
        <taxon>Pseudomonadota</taxon>
        <taxon>Gammaproteobacteria</taxon>
        <taxon>Vibrionales</taxon>
        <taxon>Vibrionaceae</taxon>
        <taxon>Vibrio</taxon>
    </lineage>
</organism>
<evidence type="ECO:0000313" key="2">
    <source>
        <dbReference type="EMBL" id="XCD19093.1"/>
    </source>
</evidence>
<name>A0AAU8BU62_9VIBR</name>
<protein>
    <submittedName>
        <fullName evidence="2">Uncharacterized protein</fullName>
    </submittedName>
</protein>
<sequence>MRLIALLLIFSVNATAAIKYTAVAEVALDSNDSHSVTLAEQAAIYLAIDKAREESKIYLSSSELESLQYHSSSAYPDALSMEILQVKHGSCVESHRHASKLCIQASIALNVGNSISVLNQNMSFVSQDSLPGRTFVSPFSKHLMMLSELAMESGVSIQDKPYTASGTNIDLDLSFSDADAVVANDNNTAIVGNIILDVSNRDINSEVFRDELKRALRDNALSKLNYKVVRREESLDNDELLSSFEALLPAIKVIPNSFKQTEVSCRSGSGTCYSFTQKFTVDAGLTRAILLERKKMRSITRWSASDVTDLYRHSPLFKTTFRAQPFPTYLDWLASSFEDINPNTRNTVARLEQYIIDKTRPVIDAYGREISDAVKSYYRRNPFFHAVDLKALAVGNSPAVTKTIDNKLRPYRPWPDKPLEGDYVGINQTPFKLLVPLKDTPYEETNDYYVMGSFRTEMQPLEIYGFTTKNSSEKLAITIHEINLRYDFSGLVRDLCALRSFEFYSITDEDLYLCDKPSITKTPEDSFPLSNYAMSFGGYNWNHVYHQHIFGSLSDEIVLPRDFETREQCFQLWNMPATRDYYKATRSSTYLRVTELGKELAAYANGATDRSQFRYKPVETWNEVDLSYGLTGDSSTGIMLDMSVVKHEGETMNTGQSGGIKRKHIVNKPRDSVCVLEQYRIRDYLRTDLTFQNRAGLQLALREKTIKVQAGLSAPRQKVKASNPFIHDIVVNPSRRITDYDFETGFVTQHPCFSAFATNPKTVAGTCDIRASKSFGYQLGVIDE</sequence>
<dbReference type="RefSeq" id="WP_353500220.1">
    <property type="nucleotide sequence ID" value="NZ_CP115922.1"/>
</dbReference>
<geneLocation type="plasmid" evidence="2">
    <name>p1</name>
</geneLocation>
<feature type="chain" id="PRO_5043784185" evidence="1">
    <location>
        <begin position="17"/>
        <end position="784"/>
    </location>
</feature>
<evidence type="ECO:0000256" key="1">
    <source>
        <dbReference type="SAM" id="SignalP"/>
    </source>
</evidence>
<dbReference type="KEGG" id="vck:PG915_24465"/>
<reference evidence="2" key="1">
    <citation type="submission" date="2023-01" db="EMBL/GenBank/DDBJ databases">
        <title>Vibrio sp. CB1-14 genome sequencing.</title>
        <authorList>
            <person name="Otstavnykh N."/>
            <person name="Isaeva M."/>
            <person name="Meleshko D."/>
        </authorList>
    </citation>
    <scope>NUCLEOTIDE SEQUENCE</scope>
    <source>
        <strain evidence="2">CB1-14</strain>
        <plasmid evidence="2">p1</plasmid>
    </source>
</reference>